<gene>
    <name evidence="1" type="ORF">F4559_005406</name>
</gene>
<sequence>MERFSPGQLLDPRHEVVPLRGRSAELAALRGWRDEHGGRRLMLLHGRAGVGKTRLVARLDDVTVLDDADLLPWHDLLARFTDGAVVLLARTAGWWWSAIRQRAEDLGFDTADLELTPCPREHEASYTDACLRFAHRFALPVPDAPTPAAETFHDLHLAALAAVHGRAETDRVELVRWLGSVDPMPPATRRQAEDALAVTLLDDRIAPERSPAALETLARAARRWPHVLRRAEELFTAEPALAATASSAALRVVADSPAPARAVARHVFDDPRFHRDPLPAMLTRTLLHEGARTAETPELAELYGMLSARAALASLKEEALEAATEEVALYRELAEADPAEHRGGLADALGDLGLRLVAVKATGRALATAEEAVEIYRDLTDGDPDYLPRLAAALEQVGVRYAATGRREDALHAVDEAAHLYEDLVDANGALFRIDFAKAAHHLAIRLFDLDRDRDATHAAHLAMVHWRSSAESDPRYEPEFARTLVAIAAALAEHGRPDDAIVVLEEASGVLRRLADANPRVFETELASALAAASVLLLRADRSDEARKAADEVVLLRRKLAAEDPAGRPALAAALVELVTVLTGPDRYLAAEDAVDLLRELDFPREALNADLADALRDQSVELVPVDPRRASELADLEVDVRRELDDGPAYAEAVLRTAMLRGATPEGLAAARMAVLLWHGMRTADELTTEPRYADALSCYARLCARHGGRLDGAMEVAHRAVMVLRAANASRDRFEDAVHAAETVIRAHPDQESARARMQALVVRDWPAE</sequence>
<proteinExistence type="predicted"/>
<dbReference type="Gene3D" id="1.25.40.10">
    <property type="entry name" value="Tetratricopeptide repeat domain"/>
    <property type="match status" value="2"/>
</dbReference>
<reference evidence="1 2" key="1">
    <citation type="submission" date="2020-08" db="EMBL/GenBank/DDBJ databases">
        <title>Sequencing the genomes of 1000 actinobacteria strains.</title>
        <authorList>
            <person name="Klenk H.-P."/>
        </authorList>
    </citation>
    <scope>NUCLEOTIDE SEQUENCE [LARGE SCALE GENOMIC DNA]</scope>
    <source>
        <strain evidence="1 2">DSM 45084</strain>
    </source>
</reference>
<dbReference type="AlphaFoldDB" id="A0A7W7T7K0"/>
<dbReference type="Proteomes" id="UP000542674">
    <property type="component" value="Unassembled WGS sequence"/>
</dbReference>
<evidence type="ECO:0000313" key="2">
    <source>
        <dbReference type="Proteomes" id="UP000542674"/>
    </source>
</evidence>
<keyword evidence="2" id="KW-1185">Reference proteome</keyword>
<evidence type="ECO:0008006" key="3">
    <source>
        <dbReference type="Google" id="ProtNLM"/>
    </source>
</evidence>
<organism evidence="1 2">
    <name type="scientific">Saccharothrix violaceirubra</name>
    <dbReference type="NCBI Taxonomy" id="413306"/>
    <lineage>
        <taxon>Bacteria</taxon>
        <taxon>Bacillati</taxon>
        <taxon>Actinomycetota</taxon>
        <taxon>Actinomycetes</taxon>
        <taxon>Pseudonocardiales</taxon>
        <taxon>Pseudonocardiaceae</taxon>
        <taxon>Saccharothrix</taxon>
    </lineage>
</organism>
<comment type="caution">
    <text evidence="1">The sequence shown here is derived from an EMBL/GenBank/DDBJ whole genome shotgun (WGS) entry which is preliminary data.</text>
</comment>
<dbReference type="EMBL" id="JACHJS010000001">
    <property type="protein sequence ID" value="MBB4968047.1"/>
    <property type="molecule type" value="Genomic_DNA"/>
</dbReference>
<dbReference type="InterPro" id="IPR011990">
    <property type="entry name" value="TPR-like_helical_dom_sf"/>
</dbReference>
<evidence type="ECO:0000313" key="1">
    <source>
        <dbReference type="EMBL" id="MBB4968047.1"/>
    </source>
</evidence>
<dbReference type="SUPFAM" id="SSF48452">
    <property type="entry name" value="TPR-like"/>
    <property type="match status" value="2"/>
</dbReference>
<protein>
    <recommendedName>
        <fullName evidence="3">Tetratricopeptide repeat protein</fullName>
    </recommendedName>
</protein>
<accession>A0A7W7T7K0</accession>
<dbReference type="RefSeq" id="WP_184673228.1">
    <property type="nucleotide sequence ID" value="NZ_BAABAI010000041.1"/>
</dbReference>
<name>A0A7W7T7K0_9PSEU</name>